<evidence type="ECO:0000313" key="4">
    <source>
        <dbReference type="EMBL" id="VIO76839.1"/>
    </source>
</evidence>
<dbReference type="PANTHER" id="PTHR43433">
    <property type="entry name" value="HYDROLASE, ALPHA/BETA FOLD FAMILY PROTEIN"/>
    <property type="match status" value="1"/>
</dbReference>
<feature type="DNA-binding region" description="OmpR/PhoB-type" evidence="2">
    <location>
        <begin position="3"/>
        <end position="101"/>
    </location>
</feature>
<dbReference type="InterPro" id="IPR050471">
    <property type="entry name" value="AB_hydrolase"/>
</dbReference>
<dbReference type="AlphaFoldDB" id="A0A508TR80"/>
<dbReference type="SUPFAM" id="SSF53474">
    <property type="entry name" value="alpha/beta-Hydrolases"/>
    <property type="match status" value="1"/>
</dbReference>
<protein>
    <submittedName>
        <fullName evidence="4">Transcriptional activator CadC</fullName>
    </submittedName>
</protein>
<dbReference type="OrthoDB" id="7267294at2"/>
<dbReference type="InterPro" id="IPR029058">
    <property type="entry name" value="AB_hydrolase_fold"/>
</dbReference>
<dbReference type="Proteomes" id="UP000328092">
    <property type="component" value="Unassembled WGS sequence"/>
</dbReference>
<dbReference type="RefSeq" id="WP_139863325.1">
    <property type="nucleotide sequence ID" value="NZ_CAADFC020000028.1"/>
</dbReference>
<gene>
    <name evidence="4" type="primary">cadC_5</name>
    <name evidence="4" type="ORF">CI1B_67170</name>
</gene>
<dbReference type="GO" id="GO:0003677">
    <property type="term" value="F:DNA binding"/>
    <property type="evidence" value="ECO:0007669"/>
    <property type="project" value="UniProtKB-UniRule"/>
</dbReference>
<feature type="domain" description="OmpR/PhoB-type" evidence="3">
    <location>
        <begin position="3"/>
        <end position="101"/>
    </location>
</feature>
<dbReference type="Gene3D" id="3.40.50.1820">
    <property type="entry name" value="alpha/beta hydrolase"/>
    <property type="match status" value="1"/>
</dbReference>
<dbReference type="Pfam" id="PF00486">
    <property type="entry name" value="Trans_reg_C"/>
    <property type="match status" value="1"/>
</dbReference>
<comment type="caution">
    <text evidence="4">The sequence shown here is derived from an EMBL/GenBank/DDBJ whole genome shotgun (WGS) entry which is preliminary data.</text>
</comment>
<sequence length="398" mass="44037">MSGTTYSFAGFTIDTRLRELTQGGRTISIEPSVFDLLVHLIVNRQRVVSRDELLRSVWQGRFVSDSTIAGRINAARQAVADTGKQQHIIRTYAKNGFRFVAQVTVSEVPAGQPPSAIGPPKPIVSFVEVRDGTRLATTVVGSGPVLVRAAHWYNHIEAEWDNPLTAPLLHELAGHFRLVLYDGRGAGLSDRDVKDMSFANYVSDLTDVVDTLQLRRFALLGMSGGAATSIAFTCEQPKRVTRLALHGGYAEGRNERASSQTEAEAQAFLTMIRSAWNRLDAPFWRAFCSFFLPRATPEQLRLFSDLHSKALSLQSGIMARTAVDAINVRLLLDKVTVPTMISHCVNDQLVPFEQGRLLARAIKNAVLVPLESENHLPVFEEDAAKLWSRELVSFLSQQ</sequence>
<accession>A0A508TR80</accession>
<keyword evidence="1 2" id="KW-0238">DNA-binding</keyword>
<dbReference type="PROSITE" id="PS51755">
    <property type="entry name" value="OMPR_PHOB"/>
    <property type="match status" value="1"/>
</dbReference>
<dbReference type="GO" id="GO:0006355">
    <property type="term" value="P:regulation of DNA-templated transcription"/>
    <property type="evidence" value="ECO:0007669"/>
    <property type="project" value="InterPro"/>
</dbReference>
<dbReference type="InterPro" id="IPR016032">
    <property type="entry name" value="Sig_transdc_resp-reg_C-effctor"/>
</dbReference>
<dbReference type="CDD" id="cd00383">
    <property type="entry name" value="trans_reg_C"/>
    <property type="match status" value="1"/>
</dbReference>
<dbReference type="SUPFAM" id="SSF46894">
    <property type="entry name" value="C-terminal effector domain of the bipartite response regulators"/>
    <property type="match status" value="1"/>
</dbReference>
<dbReference type="InterPro" id="IPR001867">
    <property type="entry name" value="OmpR/PhoB-type_DNA-bd"/>
</dbReference>
<dbReference type="GO" id="GO:0000160">
    <property type="term" value="P:phosphorelay signal transduction system"/>
    <property type="evidence" value="ECO:0007669"/>
    <property type="project" value="InterPro"/>
</dbReference>
<evidence type="ECO:0000256" key="2">
    <source>
        <dbReference type="PROSITE-ProRule" id="PRU01091"/>
    </source>
</evidence>
<keyword evidence="5" id="KW-1185">Reference proteome</keyword>
<dbReference type="InterPro" id="IPR000073">
    <property type="entry name" value="AB_hydrolase_1"/>
</dbReference>
<proteinExistence type="predicted"/>
<dbReference type="PRINTS" id="PR00111">
    <property type="entry name" value="ABHYDROLASE"/>
</dbReference>
<dbReference type="Pfam" id="PF00561">
    <property type="entry name" value="Abhydrolase_1"/>
    <property type="match status" value="1"/>
</dbReference>
<dbReference type="InterPro" id="IPR036388">
    <property type="entry name" value="WH-like_DNA-bd_sf"/>
</dbReference>
<dbReference type="EMBL" id="CAADFC020000028">
    <property type="protein sequence ID" value="VIO76839.1"/>
    <property type="molecule type" value="Genomic_DNA"/>
</dbReference>
<reference evidence="4" key="1">
    <citation type="submission" date="2019-02" db="EMBL/GenBank/DDBJ databases">
        <authorList>
            <person name="Pothier F.J."/>
        </authorList>
    </citation>
    <scope>NUCLEOTIDE SEQUENCE</scope>
    <source>
        <strain evidence="4">CI-1B</strain>
    </source>
</reference>
<evidence type="ECO:0000259" key="3">
    <source>
        <dbReference type="PROSITE" id="PS51755"/>
    </source>
</evidence>
<organism evidence="4 5">
    <name type="scientific">Bradyrhizobium ivorense</name>
    <dbReference type="NCBI Taxonomy" id="2511166"/>
    <lineage>
        <taxon>Bacteria</taxon>
        <taxon>Pseudomonadati</taxon>
        <taxon>Pseudomonadota</taxon>
        <taxon>Alphaproteobacteria</taxon>
        <taxon>Hyphomicrobiales</taxon>
        <taxon>Nitrobacteraceae</taxon>
        <taxon>Bradyrhizobium</taxon>
    </lineage>
</organism>
<evidence type="ECO:0000313" key="5">
    <source>
        <dbReference type="Proteomes" id="UP000328092"/>
    </source>
</evidence>
<evidence type="ECO:0000256" key="1">
    <source>
        <dbReference type="ARBA" id="ARBA00023125"/>
    </source>
</evidence>
<name>A0A508TR80_9BRAD</name>
<dbReference type="PANTHER" id="PTHR43433:SF5">
    <property type="entry name" value="AB HYDROLASE-1 DOMAIN-CONTAINING PROTEIN"/>
    <property type="match status" value="1"/>
</dbReference>
<dbReference type="Gene3D" id="1.10.10.10">
    <property type="entry name" value="Winged helix-like DNA-binding domain superfamily/Winged helix DNA-binding domain"/>
    <property type="match status" value="1"/>
</dbReference>
<dbReference type="SMART" id="SM00862">
    <property type="entry name" value="Trans_reg_C"/>
    <property type="match status" value="1"/>
</dbReference>